<evidence type="ECO:0000313" key="1">
    <source>
        <dbReference type="EMBL" id="KAF0469409.1"/>
    </source>
</evidence>
<comment type="caution">
    <text evidence="1">The sequence shown here is derived from an EMBL/GenBank/DDBJ whole genome shotgun (WGS) entry which is preliminary data.</text>
</comment>
<sequence>MLRAREPRREYLDEQIANLANLIKEENTDLADKMKQTYNNFEKIRVPDNGNLKDLNILQYIQQFYTQIYIPEFTDKRVAEKFMNGLLEVSDTMNNDVLKPITVEKISQVINTFPNNKSPGTDGLTYEFYKLTIEAVTPVLEKVFNKVLIDRKIRRIPLGPHSFFKLIAYANDLSLGVGLLSDWKTITKELEDYEKASNTRINKKKNPN</sequence>
<protein>
    <submittedName>
        <fullName evidence="1">Transposon TX1</fullName>
    </submittedName>
</protein>
<dbReference type="EMBL" id="WTPW01000920">
    <property type="protein sequence ID" value="KAF0469409.1"/>
    <property type="molecule type" value="Genomic_DNA"/>
</dbReference>
<dbReference type="AlphaFoldDB" id="A0A8H3XL20"/>
<dbReference type="OrthoDB" id="2449403at2759"/>
<dbReference type="PANTHER" id="PTHR31635">
    <property type="entry name" value="REVERSE TRANSCRIPTASE DOMAIN-CONTAINING PROTEIN-RELATED"/>
    <property type="match status" value="1"/>
</dbReference>
<proteinExistence type="predicted"/>
<evidence type="ECO:0000313" key="2">
    <source>
        <dbReference type="Proteomes" id="UP000439903"/>
    </source>
</evidence>
<dbReference type="Proteomes" id="UP000439903">
    <property type="component" value="Unassembled WGS sequence"/>
</dbReference>
<organism evidence="1 2">
    <name type="scientific">Gigaspora margarita</name>
    <dbReference type="NCBI Taxonomy" id="4874"/>
    <lineage>
        <taxon>Eukaryota</taxon>
        <taxon>Fungi</taxon>
        <taxon>Fungi incertae sedis</taxon>
        <taxon>Mucoromycota</taxon>
        <taxon>Glomeromycotina</taxon>
        <taxon>Glomeromycetes</taxon>
        <taxon>Diversisporales</taxon>
        <taxon>Gigasporaceae</taxon>
        <taxon>Gigaspora</taxon>
    </lineage>
</organism>
<name>A0A8H3XL20_GIGMA</name>
<accession>A0A8H3XL20</accession>
<reference evidence="1 2" key="1">
    <citation type="journal article" date="2019" name="Environ. Microbiol.">
        <title>At the nexus of three kingdoms: the genome of the mycorrhizal fungus Gigaspora margarita provides insights into plant, endobacterial and fungal interactions.</title>
        <authorList>
            <person name="Venice F."/>
            <person name="Ghignone S."/>
            <person name="Salvioli di Fossalunga A."/>
            <person name="Amselem J."/>
            <person name="Novero M."/>
            <person name="Xianan X."/>
            <person name="Sedzielewska Toro K."/>
            <person name="Morin E."/>
            <person name="Lipzen A."/>
            <person name="Grigoriev I.V."/>
            <person name="Henrissat B."/>
            <person name="Martin F.M."/>
            <person name="Bonfante P."/>
        </authorList>
    </citation>
    <scope>NUCLEOTIDE SEQUENCE [LARGE SCALE GENOMIC DNA]</scope>
    <source>
        <strain evidence="1 2">BEG34</strain>
    </source>
</reference>
<gene>
    <name evidence="1" type="ORF">F8M41_025550</name>
</gene>
<dbReference type="PANTHER" id="PTHR31635:SF196">
    <property type="entry name" value="REVERSE TRANSCRIPTASE DOMAIN-CONTAINING PROTEIN-RELATED"/>
    <property type="match status" value="1"/>
</dbReference>
<keyword evidence="2" id="KW-1185">Reference proteome</keyword>